<evidence type="ECO:0000313" key="1">
    <source>
        <dbReference type="EMBL" id="CDS85261.1"/>
    </source>
</evidence>
<evidence type="ECO:0000313" key="2">
    <source>
        <dbReference type="EMBL" id="CDT82504.1"/>
    </source>
</evidence>
<sequence length="123" mass="14108">MLKMVSKTRKVIEMLYRDKCTIVEYQPIKDPVTKRTNNKEVVVLENQPCKLSYKNITSTEQGEVAKLTQTIKLFISPNISVKAGSKLIITNQNNITKEYIRSGEPAIYPKHQEIILELLEDKA</sequence>
<gene>
    <name evidence="2" type="ORF">BN1095_960004</name>
    <name evidence="1" type="ORF">BN1097_450002</name>
</gene>
<protein>
    <submittedName>
        <fullName evidence="1">Putative phage protein</fullName>
    </submittedName>
</protein>
<dbReference type="EMBL" id="LK932382">
    <property type="protein sequence ID" value="CDS85261.1"/>
    <property type="molecule type" value="Genomic_DNA"/>
</dbReference>
<accession>A0A069AAS9</accession>
<organism evidence="1">
    <name type="scientific">Clostridioides difficile</name>
    <name type="common">Peptoclostridium difficile</name>
    <dbReference type="NCBI Taxonomy" id="1496"/>
    <lineage>
        <taxon>Bacteria</taxon>
        <taxon>Bacillati</taxon>
        <taxon>Bacillota</taxon>
        <taxon>Clostridia</taxon>
        <taxon>Peptostreptococcales</taxon>
        <taxon>Peptostreptococcaceae</taxon>
        <taxon>Clostridioides</taxon>
    </lineage>
</organism>
<proteinExistence type="predicted"/>
<dbReference type="AlphaFoldDB" id="A0A069AAS9"/>
<dbReference type="InterPro" id="IPR038667">
    <property type="entry name" value="XkdH-like_sf"/>
</dbReference>
<dbReference type="Gene3D" id="2.40.10.370">
    <property type="entry name" value="Protein of unknown function DUF3599"/>
    <property type="match status" value="1"/>
</dbReference>
<reference evidence="1" key="1">
    <citation type="submission" date="2014-07" db="EMBL/GenBank/DDBJ databases">
        <authorList>
            <person name="Monot Marc"/>
        </authorList>
    </citation>
    <scope>NUCLEOTIDE SEQUENCE</scope>
    <source>
        <strain evidence="2">7032989</strain>
        <strain evidence="1">7032994</strain>
    </source>
</reference>
<dbReference type="EMBL" id="LK933541">
    <property type="protein sequence ID" value="CDT82504.1"/>
    <property type="molecule type" value="Genomic_DNA"/>
</dbReference>
<name>A0A069AAS9_CLODI</name>